<proteinExistence type="inferred from homology"/>
<protein>
    <recommendedName>
        <fullName evidence="3">aldehyde dehydrogenase (NAD(+))</fullName>
        <ecNumber evidence="3">1.2.1.3</ecNumber>
    </recommendedName>
</protein>
<dbReference type="PANTHER" id="PTHR11699">
    <property type="entry name" value="ALDEHYDE DEHYDROGENASE-RELATED"/>
    <property type="match status" value="1"/>
</dbReference>
<keyword evidence="9" id="KW-1185">Reference proteome</keyword>
<accession>A0ABR4HAG5</accession>
<dbReference type="InterPro" id="IPR016160">
    <property type="entry name" value="Ald_DH_CS_CYS"/>
</dbReference>
<dbReference type="SUPFAM" id="SSF53720">
    <property type="entry name" value="ALDH-like"/>
    <property type="match status" value="1"/>
</dbReference>
<evidence type="ECO:0000313" key="8">
    <source>
        <dbReference type="EMBL" id="KAL2812464.1"/>
    </source>
</evidence>
<comment type="caution">
    <text evidence="8">The sequence shown here is derived from an EMBL/GenBank/DDBJ whole genome shotgun (WGS) entry which is preliminary data.</text>
</comment>
<evidence type="ECO:0000256" key="3">
    <source>
        <dbReference type="ARBA" id="ARBA00024226"/>
    </source>
</evidence>
<reference evidence="8 9" key="1">
    <citation type="submission" date="2024-07" db="EMBL/GenBank/DDBJ databases">
        <title>Section-level genome sequencing and comparative genomics of Aspergillus sections Usti and Cavernicolus.</title>
        <authorList>
            <consortium name="Lawrence Berkeley National Laboratory"/>
            <person name="Nybo J.L."/>
            <person name="Vesth T.C."/>
            <person name="Theobald S."/>
            <person name="Frisvad J.C."/>
            <person name="Larsen T.O."/>
            <person name="Kjaerboelling I."/>
            <person name="Rothschild-Mancinelli K."/>
            <person name="Lyhne E.K."/>
            <person name="Kogle M.E."/>
            <person name="Barry K."/>
            <person name="Clum A."/>
            <person name="Na H."/>
            <person name="Ledsgaard L."/>
            <person name="Lin J."/>
            <person name="Lipzen A."/>
            <person name="Kuo A."/>
            <person name="Riley R."/>
            <person name="Mondo S."/>
            <person name="Labutti K."/>
            <person name="Haridas S."/>
            <person name="Pangalinan J."/>
            <person name="Salamov A.A."/>
            <person name="Simmons B.A."/>
            <person name="Magnuson J.K."/>
            <person name="Chen J."/>
            <person name="Drula E."/>
            <person name="Henrissat B."/>
            <person name="Wiebenga A."/>
            <person name="Lubbers R.J."/>
            <person name="Gomes A.C."/>
            <person name="Makela M.R."/>
            <person name="Stajich J."/>
            <person name="Grigoriev I.V."/>
            <person name="Mortensen U.H."/>
            <person name="De Vries R.P."/>
            <person name="Baker S.E."/>
            <person name="Andersen M.R."/>
        </authorList>
    </citation>
    <scope>NUCLEOTIDE SEQUENCE [LARGE SCALE GENOMIC DNA]</scope>
    <source>
        <strain evidence="8 9">CBS 588.65</strain>
    </source>
</reference>
<dbReference type="InterPro" id="IPR016163">
    <property type="entry name" value="Ald_DH_C"/>
</dbReference>
<evidence type="ECO:0000256" key="2">
    <source>
        <dbReference type="ARBA" id="ARBA00023002"/>
    </source>
</evidence>
<dbReference type="Gene3D" id="3.40.309.10">
    <property type="entry name" value="Aldehyde Dehydrogenase, Chain A, domain 2"/>
    <property type="match status" value="1"/>
</dbReference>
<comment type="similarity">
    <text evidence="1 6">Belongs to the aldehyde dehydrogenase family.</text>
</comment>
<dbReference type="InterPro" id="IPR029510">
    <property type="entry name" value="Ald_DH_CS_GLU"/>
</dbReference>
<evidence type="ECO:0000313" key="9">
    <source>
        <dbReference type="Proteomes" id="UP001610334"/>
    </source>
</evidence>
<evidence type="ECO:0000256" key="6">
    <source>
        <dbReference type="RuleBase" id="RU003345"/>
    </source>
</evidence>
<dbReference type="EC" id="1.2.1.3" evidence="3"/>
<evidence type="ECO:0000256" key="4">
    <source>
        <dbReference type="ARBA" id="ARBA00049194"/>
    </source>
</evidence>
<comment type="catalytic activity">
    <reaction evidence="4">
        <text>an aldehyde + NAD(+) + H2O = a carboxylate + NADH + 2 H(+)</text>
        <dbReference type="Rhea" id="RHEA:16185"/>
        <dbReference type="ChEBI" id="CHEBI:15377"/>
        <dbReference type="ChEBI" id="CHEBI:15378"/>
        <dbReference type="ChEBI" id="CHEBI:17478"/>
        <dbReference type="ChEBI" id="CHEBI:29067"/>
        <dbReference type="ChEBI" id="CHEBI:57540"/>
        <dbReference type="ChEBI" id="CHEBI:57945"/>
        <dbReference type="EC" id="1.2.1.3"/>
    </reaction>
</comment>
<dbReference type="Gene3D" id="3.40.605.10">
    <property type="entry name" value="Aldehyde Dehydrogenase, Chain A, domain 1"/>
    <property type="match status" value="1"/>
</dbReference>
<dbReference type="InterPro" id="IPR015590">
    <property type="entry name" value="Aldehyde_DH_dom"/>
</dbReference>
<feature type="domain" description="Aldehyde dehydrogenase" evidence="7">
    <location>
        <begin position="31"/>
        <end position="493"/>
    </location>
</feature>
<dbReference type="PROSITE" id="PS00687">
    <property type="entry name" value="ALDEHYDE_DEHYDR_GLU"/>
    <property type="match status" value="1"/>
</dbReference>
<dbReference type="PROSITE" id="PS00070">
    <property type="entry name" value="ALDEHYDE_DEHYDR_CYS"/>
    <property type="match status" value="1"/>
</dbReference>
<dbReference type="Proteomes" id="UP001610334">
    <property type="component" value="Unassembled WGS sequence"/>
</dbReference>
<organism evidence="8 9">
    <name type="scientific">Aspergillus granulosus</name>
    <dbReference type="NCBI Taxonomy" id="176169"/>
    <lineage>
        <taxon>Eukaryota</taxon>
        <taxon>Fungi</taxon>
        <taxon>Dikarya</taxon>
        <taxon>Ascomycota</taxon>
        <taxon>Pezizomycotina</taxon>
        <taxon>Eurotiomycetes</taxon>
        <taxon>Eurotiomycetidae</taxon>
        <taxon>Eurotiales</taxon>
        <taxon>Aspergillaceae</taxon>
        <taxon>Aspergillus</taxon>
        <taxon>Aspergillus subgen. Nidulantes</taxon>
    </lineage>
</organism>
<evidence type="ECO:0000259" key="7">
    <source>
        <dbReference type="Pfam" id="PF00171"/>
    </source>
</evidence>
<gene>
    <name evidence="8" type="ORF">BJX63DRAFT_396310</name>
</gene>
<keyword evidence="2 6" id="KW-0560">Oxidoreductase</keyword>
<dbReference type="InterPro" id="IPR016161">
    <property type="entry name" value="Ald_DH/histidinol_DH"/>
</dbReference>
<dbReference type="EMBL" id="JBFXLT010000047">
    <property type="protein sequence ID" value="KAL2812464.1"/>
    <property type="molecule type" value="Genomic_DNA"/>
</dbReference>
<name>A0ABR4HAG5_9EURO</name>
<dbReference type="InterPro" id="IPR016162">
    <property type="entry name" value="Ald_DH_N"/>
</dbReference>
<feature type="active site" evidence="5">
    <location>
        <position position="269"/>
    </location>
</feature>
<evidence type="ECO:0000256" key="1">
    <source>
        <dbReference type="ARBA" id="ARBA00009986"/>
    </source>
</evidence>
<evidence type="ECO:0000256" key="5">
    <source>
        <dbReference type="PROSITE-ProRule" id="PRU10007"/>
    </source>
</evidence>
<sequence length="523" mass="55826">MKRSKILTETVNMSSELLSSVPTQLFINNQYVDSTSSDRLSLVNPYDGSPIPHAAHIASKEDVDTAVAAATAAFKTTWGSTAPSERAKCMLRFADLVEKNADRLAALESLPTGKPVSPTKGFELAHMVEVYRYYAGWADKLSGESYPESNGTYKIVRHEPLGVCAGIGSWNATFMYLGWKVAPALAAGNCFIYKPSEKSPFGALALGELYAQAGFPAGTVQILNGASETGAALAGHLGIRKISFTGSIGGGRAVQDAATRSNLKKVTLELGGKSPAIVFGDVDFERAVGGVCGFLFNSGQVCVATSRVLVQKSIAEKFTEALKTAFAATEASLGSDPLDPATSFGPIVDKLQFDKIMSYIEIGKKTATLVTGGGQKGTSGFFIKPTIFLNPDPESPIVREEIFGPVMCIQTFETEEEAIRLANGSEYGLAASIYTSNIDRALRVSSQLECGGVAVNSPFMPEVNTAFGGIKASGQGRELGKYALLEYTEPKSVHIKYVSMPCSTVRRWGMLMPRCRLDFGSKL</sequence>
<dbReference type="Pfam" id="PF00171">
    <property type="entry name" value="Aldedh"/>
    <property type="match status" value="1"/>
</dbReference>